<organism evidence="1 2">
    <name type="scientific">Rhizophagus irregularis</name>
    <dbReference type="NCBI Taxonomy" id="588596"/>
    <lineage>
        <taxon>Eukaryota</taxon>
        <taxon>Fungi</taxon>
        <taxon>Fungi incertae sedis</taxon>
        <taxon>Mucoromycota</taxon>
        <taxon>Glomeromycotina</taxon>
        <taxon>Glomeromycetes</taxon>
        <taxon>Glomerales</taxon>
        <taxon>Glomeraceae</taxon>
        <taxon>Rhizophagus</taxon>
    </lineage>
</organism>
<dbReference type="VEuPathDB" id="FungiDB:RhiirA1_469105"/>
<reference evidence="1 2" key="2">
    <citation type="submission" date="2017-09" db="EMBL/GenBank/DDBJ databases">
        <title>Extensive intraspecific genome diversity in a model arbuscular mycorrhizal fungus.</title>
        <authorList>
            <person name="Chen E.C."/>
            <person name="Morin E."/>
            <person name="Beaudet D."/>
            <person name="Noel J."/>
            <person name="Ndikumana S."/>
            <person name="Charron P."/>
            <person name="St-Onge C."/>
            <person name="Giorgi J."/>
            <person name="Grigoriev I.V."/>
            <person name="Roux C."/>
            <person name="Martin F.M."/>
            <person name="Corradi N."/>
        </authorList>
    </citation>
    <scope>NUCLEOTIDE SEQUENCE [LARGE SCALE GENOMIC DNA]</scope>
    <source>
        <strain evidence="1 2">A5</strain>
    </source>
</reference>
<dbReference type="EMBL" id="LLXJ01001904">
    <property type="protein sequence ID" value="PKC00311.1"/>
    <property type="molecule type" value="Genomic_DNA"/>
</dbReference>
<protein>
    <submittedName>
        <fullName evidence="1">Uncharacterized protein</fullName>
    </submittedName>
</protein>
<comment type="caution">
    <text evidence="1">The sequence shown here is derived from an EMBL/GenBank/DDBJ whole genome shotgun (WGS) entry which is preliminary data.</text>
</comment>
<evidence type="ECO:0000313" key="1">
    <source>
        <dbReference type="EMBL" id="PKC00311.1"/>
    </source>
</evidence>
<gene>
    <name evidence="1" type="ORF">RhiirA5_428373</name>
</gene>
<dbReference type="AlphaFoldDB" id="A0A2I1F4Z2"/>
<evidence type="ECO:0000313" key="2">
    <source>
        <dbReference type="Proteomes" id="UP000232722"/>
    </source>
</evidence>
<dbReference type="Proteomes" id="UP000232722">
    <property type="component" value="Unassembled WGS sequence"/>
</dbReference>
<sequence>MTNNMPVSLQAQPIETEIFENIERQSIDVEHDDQNIKHQSEDVIPEFSIKNSIKNSTKLNAKVIPYTQKEKDELAKINAIKRTASDSKA</sequence>
<dbReference type="OrthoDB" id="10357750at2759"/>
<reference evidence="1 2" key="1">
    <citation type="submission" date="2016-04" db="EMBL/GenBank/DDBJ databases">
        <title>Genome analyses suggest a sexual origin of heterokaryosis in a supposedly ancient asexual fungus.</title>
        <authorList>
            <person name="Ropars J."/>
            <person name="Sedzielewska K."/>
            <person name="Noel J."/>
            <person name="Charron P."/>
            <person name="Farinelli L."/>
            <person name="Marton T."/>
            <person name="Kruger M."/>
            <person name="Pelin A."/>
            <person name="Brachmann A."/>
            <person name="Corradi N."/>
        </authorList>
    </citation>
    <scope>NUCLEOTIDE SEQUENCE [LARGE SCALE GENOMIC DNA]</scope>
    <source>
        <strain evidence="1 2">A5</strain>
    </source>
</reference>
<accession>A0A2I1F4Z2</accession>
<proteinExistence type="predicted"/>
<name>A0A2I1F4Z2_9GLOM</name>